<dbReference type="Pfam" id="PF05685">
    <property type="entry name" value="Uma2"/>
    <property type="match status" value="1"/>
</dbReference>
<dbReference type="InterPro" id="IPR012296">
    <property type="entry name" value="Nuclease_put_TT1808"/>
</dbReference>
<dbReference type="InterPro" id="IPR011335">
    <property type="entry name" value="Restrct_endonuc-II-like"/>
</dbReference>
<protein>
    <recommendedName>
        <fullName evidence="1">Putative restriction endonuclease domain-containing protein</fullName>
    </recommendedName>
</protein>
<dbReference type="Gene3D" id="3.90.1570.10">
    <property type="entry name" value="tt1808, chain A"/>
    <property type="match status" value="1"/>
</dbReference>
<name>A0A6P2DD28_9BACT</name>
<dbReference type="RefSeq" id="WP_162671215.1">
    <property type="nucleotide sequence ID" value="NZ_LR593886.1"/>
</dbReference>
<dbReference type="KEGG" id="gms:SOIL9_07060"/>
<dbReference type="AlphaFoldDB" id="A0A6P2DD28"/>
<dbReference type="InterPro" id="IPR008538">
    <property type="entry name" value="Uma2"/>
</dbReference>
<accession>A0A6P2DD28</accession>
<dbReference type="PANTHER" id="PTHR35400:SF3">
    <property type="entry name" value="SLL1072 PROTEIN"/>
    <property type="match status" value="1"/>
</dbReference>
<dbReference type="Proteomes" id="UP000464178">
    <property type="component" value="Chromosome"/>
</dbReference>
<dbReference type="CDD" id="cd06260">
    <property type="entry name" value="DUF820-like"/>
    <property type="match status" value="1"/>
</dbReference>
<keyword evidence="3" id="KW-1185">Reference proteome</keyword>
<gene>
    <name evidence="2" type="ORF">SOIL9_07060</name>
</gene>
<dbReference type="EMBL" id="LR593886">
    <property type="protein sequence ID" value="VTR97460.1"/>
    <property type="molecule type" value="Genomic_DNA"/>
</dbReference>
<organism evidence="2 3">
    <name type="scientific">Gemmata massiliana</name>
    <dbReference type="NCBI Taxonomy" id="1210884"/>
    <lineage>
        <taxon>Bacteria</taxon>
        <taxon>Pseudomonadati</taxon>
        <taxon>Planctomycetota</taxon>
        <taxon>Planctomycetia</taxon>
        <taxon>Gemmatales</taxon>
        <taxon>Gemmataceae</taxon>
        <taxon>Gemmata</taxon>
    </lineage>
</organism>
<dbReference type="PANTHER" id="PTHR35400">
    <property type="entry name" value="SLR1083 PROTEIN"/>
    <property type="match status" value="1"/>
</dbReference>
<evidence type="ECO:0000313" key="3">
    <source>
        <dbReference type="Proteomes" id="UP000464178"/>
    </source>
</evidence>
<feature type="domain" description="Putative restriction endonuclease" evidence="1">
    <location>
        <begin position="28"/>
        <end position="192"/>
    </location>
</feature>
<evidence type="ECO:0000259" key="1">
    <source>
        <dbReference type="Pfam" id="PF05685"/>
    </source>
</evidence>
<evidence type="ECO:0000313" key="2">
    <source>
        <dbReference type="EMBL" id="VTR97460.1"/>
    </source>
</evidence>
<proteinExistence type="predicted"/>
<dbReference type="SUPFAM" id="SSF52980">
    <property type="entry name" value="Restriction endonuclease-like"/>
    <property type="match status" value="1"/>
</dbReference>
<sequence>MATDVTTLSTEVPPLRDGDRLTRTEFERRWDAMPEVKKAELVDGVVHMPALSRDHSVPHFGLIGWLWMYQTLTPGTEGADNASVRFDDDNMVQPDALLRVLESHGGRCRVTRDRYLEGGPELVVEIASTTADEDIGAKRDVYRRFGVQEYIVWRVADRALDWFVLRNGYYWPLAPGADGIIRSKVFPGLWLDPVATVAGDAARVLTVAQLGHGSPEHAAFVTELRCAGYPV</sequence>
<reference evidence="2 3" key="1">
    <citation type="submission" date="2019-05" db="EMBL/GenBank/DDBJ databases">
        <authorList>
            <consortium name="Science for Life Laboratories"/>
        </authorList>
    </citation>
    <scope>NUCLEOTIDE SEQUENCE [LARGE SCALE GENOMIC DNA]</scope>
    <source>
        <strain evidence="2">Soil9</strain>
    </source>
</reference>